<feature type="site" description="Cleavage (non-hydrolytic); by autocatalysis" evidence="11">
    <location>
        <begin position="185"/>
        <end position="186"/>
    </location>
</feature>
<keyword evidence="12" id="KW-1133">Transmembrane helix</keyword>
<dbReference type="EC" id="4.1.1.65" evidence="11"/>
<keyword evidence="9 11" id="KW-1208">Phospholipid metabolism</keyword>
<dbReference type="Proteomes" id="UP000265497">
    <property type="component" value="Unassembled WGS sequence"/>
</dbReference>
<comment type="PTM">
    <text evidence="11">Is synthesized initially as an inactive proenzyme. Formation of the active enzyme involves a self-maturation process in which the active site pyruvoyl group is generated from an internal serine residue via an autocatalytic post-translational modification. Two non-identical subunits are generated from the proenzyme in this reaction, and the pyruvate is formed at the N-terminus of the alpha chain, which is derived from the carboxyl end of the proenzyme. The post-translation cleavage follows an unusual pathway, termed non-hydrolytic serinolysis, in which the side chain hydroxyl group of the serine supplies its oxygen atom to form the C-terminus of the beta chain, while the remainder of the serine residue undergoes an oxidative deamination to produce ammonia and the pyruvoyl prosthetic group on the alpha chain.</text>
</comment>
<comment type="similarity">
    <text evidence="11">Belongs to the phosphatidylserine decarboxylase family. PSD-A subfamily.</text>
</comment>
<keyword evidence="12" id="KW-0812">Transmembrane</keyword>
<evidence type="ECO:0000256" key="1">
    <source>
        <dbReference type="ARBA" id="ARBA00022475"/>
    </source>
</evidence>
<evidence type="ECO:0000256" key="9">
    <source>
        <dbReference type="ARBA" id="ARBA00023264"/>
    </source>
</evidence>
<keyword evidence="2 11" id="KW-0444">Lipid biosynthesis</keyword>
<evidence type="ECO:0000256" key="10">
    <source>
        <dbReference type="ARBA" id="ARBA00023317"/>
    </source>
</evidence>
<keyword evidence="4 11" id="KW-0443">Lipid metabolism</keyword>
<sequence length="217" mass="24589">MFHREGFKIILGTFIVTAGIALLAHYFVDIFWLQKLIQGIALIFLILVLQFFRNPKRNTQRNESHIIAPVDGKVVVIEKVFEKEYFKDERLQVSIFMSPINVHVTRYAIGGEVVFSKYHPGKYLVAWHPKASEENERTTVVVENHTFGKILYRQIAGALAKRIVNYAKEGDIAIQGADAGFIKFGSRVDLYLPLDTQINVQLGQTVKGGIDIVAKKD</sequence>
<dbReference type="UniPathway" id="UPA00558">
    <property type="reaction ID" value="UER00616"/>
</dbReference>
<evidence type="ECO:0000256" key="2">
    <source>
        <dbReference type="ARBA" id="ARBA00022516"/>
    </source>
</evidence>
<evidence type="ECO:0000256" key="4">
    <source>
        <dbReference type="ARBA" id="ARBA00023098"/>
    </source>
</evidence>
<dbReference type="AlphaFoldDB" id="A0A3A1YG30"/>
<evidence type="ECO:0000256" key="12">
    <source>
        <dbReference type="SAM" id="Phobius"/>
    </source>
</evidence>
<evidence type="ECO:0000256" key="7">
    <source>
        <dbReference type="ARBA" id="ARBA00023209"/>
    </source>
</evidence>
<feature type="active site" description="Schiff-base intermediate with substrate; via pyruvic acid" evidence="11">
    <location>
        <position position="186"/>
    </location>
</feature>
<accession>A0A3A1YG30</accession>
<evidence type="ECO:0000256" key="6">
    <source>
        <dbReference type="ARBA" id="ARBA00023145"/>
    </source>
</evidence>
<feature type="chain" id="PRO_5023244627" description="Phosphatidylserine decarboxylase alpha chain" evidence="11">
    <location>
        <begin position="186"/>
        <end position="217"/>
    </location>
</feature>
<keyword evidence="3 11" id="KW-0210">Decarboxylase</keyword>
<comment type="cofactor">
    <cofactor evidence="11">
        <name>pyruvate</name>
        <dbReference type="ChEBI" id="CHEBI:15361"/>
    </cofactor>
    <text evidence="11">Binds 1 pyruvoyl group covalently per subunit.</text>
</comment>
<dbReference type="InterPro" id="IPR003817">
    <property type="entry name" value="PS_Dcarbxylase"/>
</dbReference>
<evidence type="ECO:0000256" key="11">
    <source>
        <dbReference type="HAMAP-Rule" id="MF_00664"/>
    </source>
</evidence>
<dbReference type="RefSeq" id="WP_119652579.1">
    <property type="nucleotide sequence ID" value="NZ_CP171102.1"/>
</dbReference>
<evidence type="ECO:0000256" key="3">
    <source>
        <dbReference type="ARBA" id="ARBA00022793"/>
    </source>
</evidence>
<reference evidence="13 14" key="1">
    <citation type="submission" date="2017-08" db="EMBL/GenBank/DDBJ databases">
        <title>Capnocytophaga canis 17-158 assembly.</title>
        <authorList>
            <person name="Gulvik C.A."/>
        </authorList>
    </citation>
    <scope>NUCLEOTIDE SEQUENCE [LARGE SCALE GENOMIC DNA]</scope>
    <source>
        <strain evidence="13 14">17-158</strain>
    </source>
</reference>
<keyword evidence="7 11" id="KW-0594">Phospholipid biosynthesis</keyword>
<dbReference type="GO" id="GO:0004609">
    <property type="term" value="F:phosphatidylserine decarboxylase activity"/>
    <property type="evidence" value="ECO:0007669"/>
    <property type="project" value="UniProtKB-UniRule"/>
</dbReference>
<keyword evidence="6 11" id="KW-0865">Zymogen</keyword>
<dbReference type="EMBL" id="NSDI01000005">
    <property type="protein sequence ID" value="RIY36511.1"/>
    <property type="molecule type" value="Genomic_DNA"/>
</dbReference>
<dbReference type="HAMAP" id="MF_00664">
    <property type="entry name" value="PS_decarb_PSD_A"/>
    <property type="match status" value="1"/>
</dbReference>
<comment type="catalytic activity">
    <reaction evidence="11">
        <text>a 1,2-diacyl-sn-glycero-3-phospho-L-serine + H(+) = a 1,2-diacyl-sn-glycero-3-phosphoethanolamine + CO2</text>
        <dbReference type="Rhea" id="RHEA:20828"/>
        <dbReference type="ChEBI" id="CHEBI:15378"/>
        <dbReference type="ChEBI" id="CHEBI:16526"/>
        <dbReference type="ChEBI" id="CHEBI:57262"/>
        <dbReference type="ChEBI" id="CHEBI:64612"/>
        <dbReference type="EC" id="4.1.1.65"/>
    </reaction>
</comment>
<proteinExistence type="inferred from homology"/>
<organism evidence="13 14">
    <name type="scientific">Capnocytophaga canis</name>
    <dbReference type="NCBI Taxonomy" id="1848903"/>
    <lineage>
        <taxon>Bacteria</taxon>
        <taxon>Pseudomonadati</taxon>
        <taxon>Bacteroidota</taxon>
        <taxon>Flavobacteriia</taxon>
        <taxon>Flavobacteriales</taxon>
        <taxon>Flavobacteriaceae</taxon>
        <taxon>Capnocytophaga</taxon>
    </lineage>
</organism>
<evidence type="ECO:0000256" key="8">
    <source>
        <dbReference type="ARBA" id="ARBA00023239"/>
    </source>
</evidence>
<comment type="subunit">
    <text evidence="11">Heterodimer of a large membrane-associated beta subunit and a small pyruvoyl-containing alpha subunit.</text>
</comment>
<dbReference type="Pfam" id="PF02666">
    <property type="entry name" value="PS_Dcarbxylase"/>
    <property type="match status" value="1"/>
</dbReference>
<protein>
    <recommendedName>
        <fullName evidence="11">Phosphatidylserine decarboxylase proenzyme</fullName>
        <ecNumber evidence="11">4.1.1.65</ecNumber>
    </recommendedName>
    <component>
        <recommendedName>
            <fullName evidence="11">Phosphatidylserine decarboxylase alpha chain</fullName>
        </recommendedName>
    </component>
    <component>
        <recommendedName>
            <fullName evidence="11">Phosphatidylserine decarboxylase beta chain</fullName>
        </recommendedName>
    </component>
</protein>
<comment type="pathway">
    <text evidence="11">Phospholipid metabolism; phosphatidylethanolamine biosynthesis; phosphatidylethanolamine from CDP-diacylglycerol: step 2/2.</text>
</comment>
<comment type="caution">
    <text evidence="13">The sequence shown here is derived from an EMBL/GenBank/DDBJ whole genome shotgun (WGS) entry which is preliminary data.</text>
</comment>
<dbReference type="GO" id="GO:0006646">
    <property type="term" value="P:phosphatidylethanolamine biosynthetic process"/>
    <property type="evidence" value="ECO:0007669"/>
    <property type="project" value="UniProtKB-UniRule"/>
</dbReference>
<feature type="transmembrane region" description="Helical" evidence="12">
    <location>
        <begin position="32"/>
        <end position="52"/>
    </location>
</feature>
<dbReference type="PANTHER" id="PTHR35809:SF1">
    <property type="entry name" value="ARCHAETIDYLSERINE DECARBOXYLASE PROENZYME-RELATED"/>
    <property type="match status" value="1"/>
</dbReference>
<gene>
    <name evidence="11" type="primary">psd</name>
    <name evidence="13" type="ORF">CKY20_06055</name>
</gene>
<keyword evidence="10 11" id="KW-0670">Pyruvate</keyword>
<keyword evidence="1 11" id="KW-1003">Cell membrane</keyword>
<name>A0A3A1YG30_9FLAO</name>
<evidence type="ECO:0000313" key="13">
    <source>
        <dbReference type="EMBL" id="RIY36511.1"/>
    </source>
</evidence>
<comment type="function">
    <text evidence="11">Catalyzes the formation of phosphatidylethanolamine (PtdEtn) from phosphatidylserine (PtdSer).</text>
</comment>
<feature type="transmembrane region" description="Helical" evidence="12">
    <location>
        <begin position="7"/>
        <end position="26"/>
    </location>
</feature>
<comment type="subcellular location">
    <subcellularLocation>
        <location evidence="11">Cell membrane</location>
        <topology evidence="11">Peripheral membrane protein</topology>
    </subcellularLocation>
</comment>
<dbReference type="GO" id="GO:0005886">
    <property type="term" value="C:plasma membrane"/>
    <property type="evidence" value="ECO:0007669"/>
    <property type="project" value="UniProtKB-SubCell"/>
</dbReference>
<feature type="chain" id="PRO_5023244626" description="Phosphatidylserine decarboxylase beta chain" evidence="11">
    <location>
        <begin position="1"/>
        <end position="185"/>
    </location>
</feature>
<keyword evidence="8 11" id="KW-0456">Lyase</keyword>
<dbReference type="InterPro" id="IPR033175">
    <property type="entry name" value="PSD-A"/>
</dbReference>
<feature type="modified residue" description="Pyruvic acid (Ser); by autocatalysis" evidence="11">
    <location>
        <position position="186"/>
    </location>
</feature>
<evidence type="ECO:0000313" key="14">
    <source>
        <dbReference type="Proteomes" id="UP000265497"/>
    </source>
</evidence>
<evidence type="ECO:0000256" key="5">
    <source>
        <dbReference type="ARBA" id="ARBA00023136"/>
    </source>
</evidence>
<keyword evidence="5 11" id="KW-0472">Membrane</keyword>
<dbReference type="PANTHER" id="PTHR35809">
    <property type="entry name" value="ARCHAETIDYLSERINE DECARBOXYLASE PROENZYME-RELATED"/>
    <property type="match status" value="1"/>
</dbReference>
<dbReference type="NCBIfam" id="NF003678">
    <property type="entry name" value="PRK05305.1-2"/>
    <property type="match status" value="1"/>
</dbReference>